<dbReference type="PANTHER" id="PTHR33375:SF1">
    <property type="entry name" value="CHROMOSOME-PARTITIONING PROTEIN PARB-RELATED"/>
    <property type="match status" value="1"/>
</dbReference>
<dbReference type="InterPro" id="IPR004437">
    <property type="entry name" value="ParB/RepB/Spo0J"/>
</dbReference>
<comment type="caution">
    <text evidence="3">The sequence shown here is derived from an EMBL/GenBank/DDBJ whole genome shotgun (WGS) entry which is preliminary data.</text>
</comment>
<organism evidence="3 4">
    <name type="scientific">Eubacterium limosum</name>
    <dbReference type="NCBI Taxonomy" id="1736"/>
    <lineage>
        <taxon>Bacteria</taxon>
        <taxon>Bacillati</taxon>
        <taxon>Bacillota</taxon>
        <taxon>Clostridia</taxon>
        <taxon>Eubacteriales</taxon>
        <taxon>Eubacteriaceae</taxon>
        <taxon>Eubacterium</taxon>
    </lineage>
</organism>
<dbReference type="SUPFAM" id="SSF109709">
    <property type="entry name" value="KorB DNA-binding domain-like"/>
    <property type="match status" value="1"/>
</dbReference>
<dbReference type="CDD" id="cd16407">
    <property type="entry name" value="ParB_N_like"/>
    <property type="match status" value="1"/>
</dbReference>
<evidence type="ECO:0000259" key="2">
    <source>
        <dbReference type="SMART" id="SM00470"/>
    </source>
</evidence>
<proteinExistence type="inferred from homology"/>
<evidence type="ECO:0000313" key="3">
    <source>
        <dbReference type="EMBL" id="MDE1472173.1"/>
    </source>
</evidence>
<keyword evidence="4" id="KW-1185">Reference proteome</keyword>
<dbReference type="InterPro" id="IPR003115">
    <property type="entry name" value="ParB_N"/>
</dbReference>
<reference evidence="3 4" key="1">
    <citation type="submission" date="2023-02" db="EMBL/GenBank/DDBJ databases">
        <title>Comparative genome analysis of Eubacterium limosum species.</title>
        <authorList>
            <person name="Bak J.E."/>
        </authorList>
    </citation>
    <scope>NUCLEOTIDE SEQUENCE [LARGE SCALE GENOMIC DNA]</scope>
    <source>
        <strain evidence="3 4">KGMB01548</strain>
    </source>
</reference>
<dbReference type="SMART" id="SM00470">
    <property type="entry name" value="ParB"/>
    <property type="match status" value="1"/>
</dbReference>
<name>A0ABT5UT78_EUBLI</name>
<dbReference type="SUPFAM" id="SSF110849">
    <property type="entry name" value="ParB/Sulfiredoxin"/>
    <property type="match status" value="1"/>
</dbReference>
<evidence type="ECO:0000256" key="1">
    <source>
        <dbReference type="ARBA" id="ARBA00006295"/>
    </source>
</evidence>
<dbReference type="PANTHER" id="PTHR33375">
    <property type="entry name" value="CHROMOSOME-PARTITIONING PROTEIN PARB-RELATED"/>
    <property type="match status" value="1"/>
</dbReference>
<protein>
    <submittedName>
        <fullName evidence="3">ParB/RepB/Spo0J family partition protein</fullName>
    </submittedName>
</protein>
<comment type="similarity">
    <text evidence="1">Belongs to the ParB family.</text>
</comment>
<dbReference type="InterPro" id="IPR036086">
    <property type="entry name" value="ParB/Sulfiredoxin_sf"/>
</dbReference>
<dbReference type="Proteomes" id="UP001215087">
    <property type="component" value="Unassembled WGS sequence"/>
</dbReference>
<dbReference type="InterPro" id="IPR050336">
    <property type="entry name" value="Chromosome_partition/occlusion"/>
</dbReference>
<sequence length="312" mass="36012">MPKSKELKLELPSVDELFTTQEERDEAMCEIIKNLLLSKISDFPNHPFKVKEDEKMMELIESVSSHGVLAPVLVRPKGKGYEMISGHRRKYASHLVGMMEIPCIIRDLSDDEATILLVDSNLQREEILPSERAFAYKMKMEALRHQGKRTDLTSCQLGTKLKGTRSDENLAKEAPDSARQIQRYIRLTELIPPLLDMVDEKKIVLTTGVMISYLKKDEQEQLFDSMQYEDCTPSGAQAKKMKEFSEQGKLNENVILSILQEEKPNQVEKIKIPKERISKFFPKDTPEKKIEETIVKALELYQKRERQKQSAR</sequence>
<dbReference type="RefSeq" id="WP_227209335.1">
    <property type="nucleotide sequence ID" value="NZ_JAJCLO010000024.1"/>
</dbReference>
<dbReference type="Pfam" id="PF02195">
    <property type="entry name" value="ParB_N"/>
    <property type="match status" value="1"/>
</dbReference>
<dbReference type="Gene3D" id="3.90.1530.30">
    <property type="match status" value="1"/>
</dbReference>
<dbReference type="EMBL" id="JAQSVD010000012">
    <property type="protein sequence ID" value="MDE1472173.1"/>
    <property type="molecule type" value="Genomic_DNA"/>
</dbReference>
<dbReference type="NCBIfam" id="TIGR00180">
    <property type="entry name" value="parB_part"/>
    <property type="match status" value="1"/>
</dbReference>
<gene>
    <name evidence="3" type="ORF">PTZ04_18105</name>
</gene>
<evidence type="ECO:0000313" key="4">
    <source>
        <dbReference type="Proteomes" id="UP001215087"/>
    </source>
</evidence>
<dbReference type="Gene3D" id="1.10.10.2830">
    <property type="match status" value="1"/>
</dbReference>
<feature type="domain" description="ParB-like N-terminal" evidence="2">
    <location>
        <begin position="36"/>
        <end position="122"/>
    </location>
</feature>
<accession>A0ABT5UT78</accession>